<dbReference type="PIRSF" id="PIRSF000089">
    <property type="entry name" value="Electra_flavoP_a"/>
    <property type="match status" value="1"/>
</dbReference>
<feature type="domain" description="Electron transfer flavoprotein alpha/beta-subunit N-terminal" evidence="11">
    <location>
        <begin position="3"/>
        <end position="182"/>
    </location>
</feature>
<dbReference type="InterPro" id="IPR014731">
    <property type="entry name" value="ETF_asu_C"/>
</dbReference>
<name>A0AA91FHC4_FAUOS</name>
<evidence type="ECO:0000256" key="10">
    <source>
        <dbReference type="PIRSR" id="PIRSR000089-1"/>
    </source>
</evidence>
<dbReference type="PANTHER" id="PTHR43153">
    <property type="entry name" value="ELECTRON TRANSFER FLAVOPROTEIN ALPHA"/>
    <property type="match status" value="1"/>
</dbReference>
<evidence type="ECO:0000256" key="3">
    <source>
        <dbReference type="ARBA" id="ARBA00022448"/>
    </source>
</evidence>
<comment type="caution">
    <text evidence="12">The sequence shown here is derived from an EMBL/GenBank/DDBJ whole genome shotgun (WGS) entry which is preliminary data.</text>
</comment>
<dbReference type="InterPro" id="IPR029035">
    <property type="entry name" value="DHS-like_NAD/FAD-binding_dom"/>
</dbReference>
<dbReference type="InterPro" id="IPR001308">
    <property type="entry name" value="ETF_a/FixB"/>
</dbReference>
<dbReference type="InterPro" id="IPR033947">
    <property type="entry name" value="ETF_alpha_N"/>
</dbReference>
<keyword evidence="6" id="KW-0249">Electron transport</keyword>
<dbReference type="FunFam" id="3.40.50.1220:FF:000001">
    <property type="entry name" value="Electron transfer flavoprotein, alpha subunit"/>
    <property type="match status" value="1"/>
</dbReference>
<comment type="function">
    <text evidence="7">The electron transfer flavoprotein serves as a specific electron acceptor for other dehydrogenases. It transfers the electrons to the main respiratory chain via ETF-ubiquinone oxidoreductase (ETF dehydrogenase).</text>
</comment>
<accession>A0AA91FHC4</accession>
<dbReference type="PROSITE" id="PS00696">
    <property type="entry name" value="ETF_ALPHA"/>
    <property type="match status" value="1"/>
</dbReference>
<feature type="binding site" evidence="10">
    <location>
        <begin position="259"/>
        <end position="266"/>
    </location>
    <ligand>
        <name>FAD</name>
        <dbReference type="ChEBI" id="CHEBI:57692"/>
    </ligand>
</feature>
<dbReference type="Pfam" id="PF00766">
    <property type="entry name" value="ETF_alpha"/>
    <property type="match status" value="1"/>
</dbReference>
<evidence type="ECO:0000259" key="11">
    <source>
        <dbReference type="SMART" id="SM00893"/>
    </source>
</evidence>
<feature type="binding site" evidence="10">
    <location>
        <begin position="242"/>
        <end position="246"/>
    </location>
    <ligand>
        <name>FAD</name>
        <dbReference type="ChEBI" id="CHEBI:57692"/>
    </ligand>
</feature>
<evidence type="ECO:0000256" key="8">
    <source>
        <dbReference type="ARBA" id="ARBA00068674"/>
    </source>
</evidence>
<evidence type="ECO:0000256" key="9">
    <source>
        <dbReference type="ARBA" id="ARBA00079299"/>
    </source>
</evidence>
<dbReference type="SUPFAM" id="SSF52402">
    <property type="entry name" value="Adenine nucleotide alpha hydrolases-like"/>
    <property type="match status" value="1"/>
</dbReference>
<dbReference type="InterPro" id="IPR018206">
    <property type="entry name" value="ETF_asu_C_CS"/>
</dbReference>
<protein>
    <recommendedName>
        <fullName evidence="8">Electron transfer flavoprotein subunit alpha</fullName>
    </recommendedName>
    <alternativeName>
        <fullName evidence="9">Electron transfer flavoprotein large subunit</fullName>
    </alternativeName>
</protein>
<evidence type="ECO:0000313" key="12">
    <source>
        <dbReference type="EMBL" id="OBX62271.1"/>
    </source>
</evidence>
<evidence type="ECO:0000256" key="1">
    <source>
        <dbReference type="ARBA" id="ARBA00005817"/>
    </source>
</evidence>
<dbReference type="Gene3D" id="3.40.50.620">
    <property type="entry name" value="HUPs"/>
    <property type="match status" value="1"/>
</dbReference>
<dbReference type="Gene3D" id="3.40.50.1220">
    <property type="entry name" value="TPP-binding domain"/>
    <property type="match status" value="1"/>
</dbReference>
<reference evidence="12" key="1">
    <citation type="submission" date="2016-06" db="EMBL/GenBank/DDBJ databases">
        <title>Draft genome of Moraxella osloensis CCUG 67237.</title>
        <authorList>
            <person name="Salva-Serra F."/>
            <person name="Engstrom-Jakobsson H."/>
            <person name="Thorell K."/>
            <person name="Gonzales-Siles L."/>
            <person name="Karlsson R."/>
            <person name="Boulund F."/>
            <person name="Engstrand L."/>
            <person name="Kristiansson E."/>
            <person name="Moore E."/>
        </authorList>
    </citation>
    <scope>NUCLEOTIDE SEQUENCE [LARGE SCALE GENOMIC DNA]</scope>
    <source>
        <strain evidence="12">CCUG 67237</strain>
    </source>
</reference>
<organism evidence="12">
    <name type="scientific">Faucicola osloensis</name>
    <name type="common">Moraxella osloensis</name>
    <dbReference type="NCBI Taxonomy" id="34062"/>
    <lineage>
        <taxon>Bacteria</taxon>
        <taxon>Pseudomonadati</taxon>
        <taxon>Pseudomonadota</taxon>
        <taxon>Gammaproteobacteria</taxon>
        <taxon>Moraxellales</taxon>
        <taxon>Moraxellaceae</taxon>
        <taxon>Faucicola</taxon>
    </lineage>
</organism>
<dbReference type="GO" id="GO:0009055">
    <property type="term" value="F:electron transfer activity"/>
    <property type="evidence" value="ECO:0007669"/>
    <property type="project" value="InterPro"/>
</dbReference>
<dbReference type="InterPro" id="IPR014730">
    <property type="entry name" value="ETF_a/b_N"/>
</dbReference>
<gene>
    <name evidence="12" type="ORF">A9299_03450</name>
</gene>
<dbReference type="FunFam" id="3.40.50.620:FF:000041">
    <property type="entry name" value="Electron transfer flavoprotein alpha subunit"/>
    <property type="match status" value="1"/>
</dbReference>
<dbReference type="InterPro" id="IPR014729">
    <property type="entry name" value="Rossmann-like_a/b/a_fold"/>
</dbReference>
<comment type="similarity">
    <text evidence="1">Belongs to the ETF alpha-subunit/FixB family.</text>
</comment>
<evidence type="ECO:0000256" key="2">
    <source>
        <dbReference type="ARBA" id="ARBA00011355"/>
    </source>
</evidence>
<dbReference type="PANTHER" id="PTHR43153:SF1">
    <property type="entry name" value="ELECTRON TRANSFER FLAVOPROTEIN SUBUNIT ALPHA, MITOCHONDRIAL"/>
    <property type="match status" value="1"/>
</dbReference>
<evidence type="ECO:0000256" key="6">
    <source>
        <dbReference type="ARBA" id="ARBA00022982"/>
    </source>
</evidence>
<feature type="binding site" evidence="10">
    <location>
        <begin position="228"/>
        <end position="229"/>
    </location>
    <ligand>
        <name>FAD</name>
        <dbReference type="ChEBI" id="CHEBI:57692"/>
    </ligand>
</feature>
<feature type="binding site" evidence="10">
    <location>
        <position position="202"/>
    </location>
    <ligand>
        <name>FAD</name>
        <dbReference type="ChEBI" id="CHEBI:57692"/>
    </ligand>
</feature>
<proteinExistence type="inferred from homology"/>
<dbReference type="SUPFAM" id="SSF52467">
    <property type="entry name" value="DHS-like NAD/FAD-binding domain"/>
    <property type="match status" value="1"/>
</dbReference>
<feature type="binding site" evidence="10">
    <location>
        <begin position="298"/>
        <end position="299"/>
    </location>
    <ligand>
        <name>FAD</name>
        <dbReference type="ChEBI" id="CHEBI:57692"/>
    </ligand>
</feature>
<evidence type="ECO:0000256" key="5">
    <source>
        <dbReference type="ARBA" id="ARBA00022827"/>
    </source>
</evidence>
<dbReference type="Pfam" id="PF01012">
    <property type="entry name" value="ETF"/>
    <property type="match status" value="1"/>
</dbReference>
<keyword evidence="3" id="KW-0813">Transport</keyword>
<comment type="cofactor">
    <cofactor evidence="10">
        <name>FAD</name>
        <dbReference type="ChEBI" id="CHEBI:57692"/>
    </cofactor>
    <text evidence="10">Binds 1 FAD per dimer.</text>
</comment>
<dbReference type="EMBL" id="LZMT01000034">
    <property type="protein sequence ID" value="OBX62271.1"/>
    <property type="molecule type" value="Genomic_DNA"/>
</dbReference>
<feature type="binding site" evidence="10">
    <location>
        <position position="280"/>
    </location>
    <ligand>
        <name>FAD</name>
        <dbReference type="ChEBI" id="CHEBI:57692"/>
    </ligand>
</feature>
<evidence type="ECO:0000256" key="7">
    <source>
        <dbReference type="ARBA" id="ARBA00025649"/>
    </source>
</evidence>
<keyword evidence="5 10" id="KW-0274">FAD</keyword>
<comment type="subunit">
    <text evidence="2">Heterodimer of an alpha and a beta subunit.</text>
</comment>
<dbReference type="GO" id="GO:0050660">
    <property type="term" value="F:flavin adenine dinucleotide binding"/>
    <property type="evidence" value="ECO:0007669"/>
    <property type="project" value="InterPro"/>
</dbReference>
<dbReference type="GO" id="GO:0033539">
    <property type="term" value="P:fatty acid beta-oxidation using acyl-CoA dehydrogenase"/>
    <property type="evidence" value="ECO:0007669"/>
    <property type="project" value="TreeGrafter"/>
</dbReference>
<dbReference type="CDD" id="cd01715">
    <property type="entry name" value="ETF_alpha"/>
    <property type="match status" value="1"/>
</dbReference>
<dbReference type="SMART" id="SM00893">
    <property type="entry name" value="ETF"/>
    <property type="match status" value="1"/>
</dbReference>
<evidence type="ECO:0000256" key="4">
    <source>
        <dbReference type="ARBA" id="ARBA00022630"/>
    </source>
</evidence>
<sequence>MAILVYAEHDNKELKKATLNTVTAASEIGGDIVVLVAGLGCEAVVEQAAKVAGVSKVLCASNAAFEHQLAENVAKLVVSLAGDYSHIVVPATTTGKNFLPRVAALLDVNMLTDVTAVIDAETFERPIYAGNAIATVKDTESKKVITVRTTAFDAAAAEGGAASIEQVSAGEDAGKSKFVGEELAKSDRPELTAAEIVVSGGRALASGENFTKYIEPLADKLGAAMGASRAAVDAGYVPNDLQVGQTGKIVAPNLYIAAGISGAIQHLAGMKDSKVIVAINNDPEAPISQVADYFLEGDIFTILPELTSKL</sequence>
<dbReference type="AlphaFoldDB" id="A0AA91FHC4"/>
<keyword evidence="4" id="KW-0285">Flavoprotein</keyword>